<dbReference type="EMBL" id="CM008977">
    <property type="protein sequence ID" value="PNW72496.1"/>
    <property type="molecule type" value="Genomic_DNA"/>
</dbReference>
<reference evidence="1 2" key="1">
    <citation type="journal article" date="2007" name="Science">
        <title>The Chlamydomonas genome reveals the evolution of key animal and plant functions.</title>
        <authorList>
            <person name="Merchant S.S."/>
            <person name="Prochnik S.E."/>
            <person name="Vallon O."/>
            <person name="Harris E.H."/>
            <person name="Karpowicz S.J."/>
            <person name="Witman G.B."/>
            <person name="Terry A."/>
            <person name="Salamov A."/>
            <person name="Fritz-Laylin L.K."/>
            <person name="Marechal-Drouard L."/>
            <person name="Marshall W.F."/>
            <person name="Qu L.H."/>
            <person name="Nelson D.R."/>
            <person name="Sanderfoot A.A."/>
            <person name="Spalding M.H."/>
            <person name="Kapitonov V.V."/>
            <person name="Ren Q."/>
            <person name="Ferris P."/>
            <person name="Lindquist E."/>
            <person name="Shapiro H."/>
            <person name="Lucas S.M."/>
            <person name="Grimwood J."/>
            <person name="Schmutz J."/>
            <person name="Cardol P."/>
            <person name="Cerutti H."/>
            <person name="Chanfreau G."/>
            <person name="Chen C.L."/>
            <person name="Cognat V."/>
            <person name="Croft M.T."/>
            <person name="Dent R."/>
            <person name="Dutcher S."/>
            <person name="Fernandez E."/>
            <person name="Fukuzawa H."/>
            <person name="Gonzalez-Ballester D."/>
            <person name="Gonzalez-Halphen D."/>
            <person name="Hallmann A."/>
            <person name="Hanikenne M."/>
            <person name="Hippler M."/>
            <person name="Inwood W."/>
            <person name="Jabbari K."/>
            <person name="Kalanon M."/>
            <person name="Kuras R."/>
            <person name="Lefebvre P.A."/>
            <person name="Lemaire S.D."/>
            <person name="Lobanov A.V."/>
            <person name="Lohr M."/>
            <person name="Manuell A."/>
            <person name="Meier I."/>
            <person name="Mets L."/>
            <person name="Mittag M."/>
            <person name="Mittelmeier T."/>
            <person name="Moroney J.V."/>
            <person name="Moseley J."/>
            <person name="Napoli C."/>
            <person name="Nedelcu A.M."/>
            <person name="Niyogi K."/>
            <person name="Novoselov S.V."/>
            <person name="Paulsen I.T."/>
            <person name="Pazour G."/>
            <person name="Purton S."/>
            <person name="Ral J.P."/>
            <person name="Riano-Pachon D.M."/>
            <person name="Riekhof W."/>
            <person name="Rymarquis L."/>
            <person name="Schroda M."/>
            <person name="Stern D."/>
            <person name="Umen J."/>
            <person name="Willows R."/>
            <person name="Wilson N."/>
            <person name="Zimmer S.L."/>
            <person name="Allmer J."/>
            <person name="Balk J."/>
            <person name="Bisova K."/>
            <person name="Chen C.J."/>
            <person name="Elias M."/>
            <person name="Gendler K."/>
            <person name="Hauser C."/>
            <person name="Lamb M.R."/>
            <person name="Ledford H."/>
            <person name="Long J.C."/>
            <person name="Minagawa J."/>
            <person name="Page M.D."/>
            <person name="Pan J."/>
            <person name="Pootakham W."/>
            <person name="Roje S."/>
            <person name="Rose A."/>
            <person name="Stahlberg E."/>
            <person name="Terauchi A.M."/>
            <person name="Yang P."/>
            <person name="Ball S."/>
            <person name="Bowler C."/>
            <person name="Dieckmann C.L."/>
            <person name="Gladyshev V.N."/>
            <person name="Green P."/>
            <person name="Jorgensen R."/>
            <person name="Mayfield S."/>
            <person name="Mueller-Roeber B."/>
            <person name="Rajamani S."/>
            <person name="Sayre R.T."/>
            <person name="Brokstein P."/>
            <person name="Dubchak I."/>
            <person name="Goodstein D."/>
            <person name="Hornick L."/>
            <person name="Huang Y.W."/>
            <person name="Jhaveri J."/>
            <person name="Luo Y."/>
            <person name="Martinez D."/>
            <person name="Ngau W.C."/>
            <person name="Otillar B."/>
            <person name="Poliakov A."/>
            <person name="Porter A."/>
            <person name="Szajkowski L."/>
            <person name="Werner G."/>
            <person name="Zhou K."/>
            <person name="Grigoriev I.V."/>
            <person name="Rokhsar D.S."/>
            <person name="Grossman A.R."/>
        </authorList>
    </citation>
    <scope>NUCLEOTIDE SEQUENCE [LARGE SCALE GENOMIC DNA]</scope>
    <source>
        <strain evidence="2">CC-503</strain>
    </source>
</reference>
<gene>
    <name evidence="1" type="ORF">CHLRE_16g686061v5</name>
</gene>
<evidence type="ECO:0000313" key="2">
    <source>
        <dbReference type="Proteomes" id="UP000006906"/>
    </source>
</evidence>
<sequence>METSCRALLTELNQRDVGPRVRTTLRGGWYQGHFVHMADISSSMDRRPVVWGNARVSTSLHHYRIPPGLVRLNFWT</sequence>
<evidence type="ECO:0000313" key="1">
    <source>
        <dbReference type="EMBL" id="PNW72496.1"/>
    </source>
</evidence>
<dbReference type="InParanoid" id="A0A2K3CW38"/>
<proteinExistence type="predicted"/>
<dbReference type="KEGG" id="cre:CHLRE_16g686061v5"/>
<dbReference type="GeneID" id="5720851"/>
<name>A0A2K3CW38_CHLRE</name>
<dbReference type="Proteomes" id="UP000006906">
    <property type="component" value="Chromosome 16"/>
</dbReference>
<dbReference type="AlphaFoldDB" id="A0A2K3CW38"/>
<accession>A0A2K3CW38</accession>
<organism evidence="1 2">
    <name type="scientific">Chlamydomonas reinhardtii</name>
    <name type="common">Chlamydomonas smithii</name>
    <dbReference type="NCBI Taxonomy" id="3055"/>
    <lineage>
        <taxon>Eukaryota</taxon>
        <taxon>Viridiplantae</taxon>
        <taxon>Chlorophyta</taxon>
        <taxon>core chlorophytes</taxon>
        <taxon>Chlorophyceae</taxon>
        <taxon>CS clade</taxon>
        <taxon>Chlamydomonadales</taxon>
        <taxon>Chlamydomonadaceae</taxon>
        <taxon>Chlamydomonas</taxon>
    </lineage>
</organism>
<dbReference type="RefSeq" id="XP_042916283.1">
    <property type="nucleotide sequence ID" value="XM_043071562.1"/>
</dbReference>
<protein>
    <submittedName>
        <fullName evidence="1">Uncharacterized protein</fullName>
    </submittedName>
</protein>
<keyword evidence="2" id="KW-1185">Reference proteome</keyword>
<dbReference type="Gramene" id="PNW72496">
    <property type="protein sequence ID" value="PNW72496"/>
    <property type="gene ID" value="CHLRE_16g686061v5"/>
</dbReference>